<protein>
    <submittedName>
        <fullName evidence="11">Endonuclease/exonuclease/phosphatase family protein</fullName>
    </submittedName>
</protein>
<name>A0ABU3D418_9FLAO</name>
<gene>
    <name evidence="11" type="ORF">RM539_05910</name>
</gene>
<dbReference type="Proteomes" id="UP001262582">
    <property type="component" value="Unassembled WGS sequence"/>
</dbReference>
<evidence type="ECO:0000313" key="12">
    <source>
        <dbReference type="Proteomes" id="UP001262582"/>
    </source>
</evidence>
<comment type="cofactor">
    <cofactor evidence="1">
        <name>Mn(2+)</name>
        <dbReference type="ChEBI" id="CHEBI:29035"/>
    </cofactor>
</comment>
<keyword evidence="8" id="KW-0234">DNA repair</keyword>
<evidence type="ECO:0000256" key="6">
    <source>
        <dbReference type="ARBA" id="ARBA00022801"/>
    </source>
</evidence>
<dbReference type="InterPro" id="IPR005135">
    <property type="entry name" value="Endo/exonuclease/phosphatase"/>
</dbReference>
<dbReference type="SUPFAM" id="SSF56219">
    <property type="entry name" value="DNase I-like"/>
    <property type="match status" value="1"/>
</dbReference>
<evidence type="ECO:0000256" key="3">
    <source>
        <dbReference type="ARBA" id="ARBA00022722"/>
    </source>
</evidence>
<keyword evidence="5" id="KW-0227">DNA damage</keyword>
<dbReference type="RefSeq" id="WP_311502505.1">
    <property type="nucleotide sequence ID" value="NZ_JAVRHK010000003.1"/>
</dbReference>
<dbReference type="Gene3D" id="3.60.10.10">
    <property type="entry name" value="Endonuclease/exonuclease/phosphatase"/>
    <property type="match status" value="1"/>
</dbReference>
<reference evidence="11 12" key="1">
    <citation type="submission" date="2023-09" db="EMBL/GenBank/DDBJ databases">
        <authorList>
            <person name="Rey-Velasco X."/>
        </authorList>
    </citation>
    <scope>NUCLEOTIDE SEQUENCE [LARGE SCALE GENOMIC DNA]</scope>
    <source>
        <strain evidence="11 12">F117</strain>
    </source>
</reference>
<evidence type="ECO:0000256" key="9">
    <source>
        <dbReference type="SAM" id="Phobius"/>
    </source>
</evidence>
<keyword evidence="6" id="KW-0378">Hydrolase</keyword>
<comment type="cofactor">
    <cofactor evidence="2">
        <name>Mg(2+)</name>
        <dbReference type="ChEBI" id="CHEBI:18420"/>
    </cofactor>
</comment>
<proteinExistence type="predicted"/>
<evidence type="ECO:0000256" key="4">
    <source>
        <dbReference type="ARBA" id="ARBA00022723"/>
    </source>
</evidence>
<organism evidence="11 12">
    <name type="scientific">Autumnicola musiva</name>
    <dbReference type="NCBI Taxonomy" id="3075589"/>
    <lineage>
        <taxon>Bacteria</taxon>
        <taxon>Pseudomonadati</taxon>
        <taxon>Bacteroidota</taxon>
        <taxon>Flavobacteriia</taxon>
        <taxon>Flavobacteriales</taxon>
        <taxon>Flavobacteriaceae</taxon>
        <taxon>Autumnicola</taxon>
    </lineage>
</organism>
<accession>A0ABU3D418</accession>
<evidence type="ECO:0000256" key="8">
    <source>
        <dbReference type="ARBA" id="ARBA00023204"/>
    </source>
</evidence>
<dbReference type="GO" id="GO:0004519">
    <property type="term" value="F:endonuclease activity"/>
    <property type="evidence" value="ECO:0007669"/>
    <property type="project" value="UniProtKB-KW"/>
</dbReference>
<feature type="transmembrane region" description="Helical" evidence="9">
    <location>
        <begin position="37"/>
        <end position="61"/>
    </location>
</feature>
<keyword evidence="11" id="KW-0255">Endonuclease</keyword>
<evidence type="ECO:0000256" key="7">
    <source>
        <dbReference type="ARBA" id="ARBA00022842"/>
    </source>
</evidence>
<dbReference type="Pfam" id="PF03372">
    <property type="entry name" value="Exo_endo_phos"/>
    <property type="match status" value="1"/>
</dbReference>
<keyword evidence="9" id="KW-0472">Membrane</keyword>
<evidence type="ECO:0000256" key="2">
    <source>
        <dbReference type="ARBA" id="ARBA00001946"/>
    </source>
</evidence>
<dbReference type="PANTHER" id="PTHR15822:SF4">
    <property type="entry name" value="TYROSYL-DNA PHOSPHODIESTERASE 2"/>
    <property type="match status" value="1"/>
</dbReference>
<feature type="domain" description="Endonuclease/exonuclease/phosphatase" evidence="10">
    <location>
        <begin position="105"/>
        <end position="338"/>
    </location>
</feature>
<dbReference type="InterPro" id="IPR036691">
    <property type="entry name" value="Endo/exonu/phosph_ase_sf"/>
</dbReference>
<keyword evidence="9" id="KW-1133">Transmembrane helix</keyword>
<evidence type="ECO:0000313" key="11">
    <source>
        <dbReference type="EMBL" id="MDT0676115.1"/>
    </source>
</evidence>
<keyword evidence="7" id="KW-0460">Magnesium</keyword>
<sequence>MKNLNWFDKFFFFLNSLFAAALLFSYLLPYIPPLKFSLLSVLSLGVPLLILINIAFLIYWLIRFKKQFLLPFIVLLLGYNHVTSVYEINPLEEGEQPSDDNLKVLSYNVKHFSQYLSSTEERENIPRQITTFIEEQNPDIVSMQEYYNGEVEVASQFPYKYIKLKTQSAEFGLAILSKYPIINTYSMDFDSKSNNNGVYADIVVGKDTLRVINIHLQSFSEKPDLGNIERESSKRVWLGMGQTFAIQQVQVEKVLEVIKNTPYKVVVMGDFNNTAYSYIYRELKSEGFGLNDAYKEAGNGFGRTFDFDYFPLRIDFILPDESIEVESFGTMEVFYSDHFPIKATLNLSPESSE</sequence>
<dbReference type="EMBL" id="JAVRHK010000003">
    <property type="protein sequence ID" value="MDT0676115.1"/>
    <property type="molecule type" value="Genomic_DNA"/>
</dbReference>
<evidence type="ECO:0000256" key="5">
    <source>
        <dbReference type="ARBA" id="ARBA00022763"/>
    </source>
</evidence>
<keyword evidence="4" id="KW-0479">Metal-binding</keyword>
<keyword evidence="9" id="KW-0812">Transmembrane</keyword>
<dbReference type="PANTHER" id="PTHR15822">
    <property type="entry name" value="TRAF AND TNF RECEPTOR-ASSOCIATED PROTEIN"/>
    <property type="match status" value="1"/>
</dbReference>
<feature type="transmembrane region" description="Helical" evidence="9">
    <location>
        <begin position="12"/>
        <end position="31"/>
    </location>
</feature>
<keyword evidence="3" id="KW-0540">Nuclease</keyword>
<keyword evidence="12" id="KW-1185">Reference proteome</keyword>
<dbReference type="InterPro" id="IPR051547">
    <property type="entry name" value="TDP2-like"/>
</dbReference>
<comment type="caution">
    <text evidence="11">The sequence shown here is derived from an EMBL/GenBank/DDBJ whole genome shotgun (WGS) entry which is preliminary data.</text>
</comment>
<evidence type="ECO:0000259" key="10">
    <source>
        <dbReference type="Pfam" id="PF03372"/>
    </source>
</evidence>
<dbReference type="CDD" id="cd09084">
    <property type="entry name" value="EEP-2"/>
    <property type="match status" value="1"/>
</dbReference>
<evidence type="ECO:0000256" key="1">
    <source>
        <dbReference type="ARBA" id="ARBA00001936"/>
    </source>
</evidence>